<dbReference type="AlphaFoldDB" id="A0A918H0R2"/>
<evidence type="ECO:0000256" key="5">
    <source>
        <dbReference type="PROSITE-ProRule" id="PRU10141"/>
    </source>
</evidence>
<keyword evidence="3" id="KW-0418">Kinase</keyword>
<dbReference type="InterPro" id="IPR015943">
    <property type="entry name" value="WD40/YVTN_repeat-like_dom_sf"/>
</dbReference>
<protein>
    <recommendedName>
        <fullName evidence="7">Protein kinase domain-containing protein</fullName>
    </recommendedName>
</protein>
<keyword evidence="2 5" id="KW-0547">Nucleotide-binding</keyword>
<reference evidence="8" key="2">
    <citation type="submission" date="2020-09" db="EMBL/GenBank/DDBJ databases">
        <authorList>
            <person name="Sun Q."/>
            <person name="Ohkuma M."/>
        </authorList>
    </citation>
    <scope>NUCLEOTIDE SEQUENCE</scope>
    <source>
        <strain evidence="8">JCM 3172</strain>
    </source>
</reference>
<dbReference type="Gene3D" id="2.130.10.10">
    <property type="entry name" value="YVTN repeat-like/Quinoprotein amine dehydrogenase"/>
    <property type="match status" value="1"/>
</dbReference>
<evidence type="ECO:0000256" key="4">
    <source>
        <dbReference type="ARBA" id="ARBA00022840"/>
    </source>
</evidence>
<organism evidence="8 9">
    <name type="scientific">Streptomyces purpureus</name>
    <dbReference type="NCBI Taxonomy" id="1951"/>
    <lineage>
        <taxon>Bacteria</taxon>
        <taxon>Bacillati</taxon>
        <taxon>Actinomycetota</taxon>
        <taxon>Actinomycetes</taxon>
        <taxon>Kitasatosporales</taxon>
        <taxon>Streptomycetaceae</taxon>
        <taxon>Streptomyces</taxon>
    </lineage>
</organism>
<dbReference type="SMART" id="SM00220">
    <property type="entry name" value="S_TKc"/>
    <property type="match status" value="1"/>
</dbReference>
<gene>
    <name evidence="8" type="ORF">GCM10014713_20960</name>
</gene>
<evidence type="ECO:0000259" key="7">
    <source>
        <dbReference type="PROSITE" id="PS50011"/>
    </source>
</evidence>
<dbReference type="PANTHER" id="PTHR43289">
    <property type="entry name" value="MITOGEN-ACTIVATED PROTEIN KINASE KINASE KINASE 20-RELATED"/>
    <property type="match status" value="1"/>
</dbReference>
<comment type="caution">
    <text evidence="8">The sequence shown here is derived from an EMBL/GenBank/DDBJ whole genome shotgun (WGS) entry which is preliminary data.</text>
</comment>
<dbReference type="Gene3D" id="3.30.200.20">
    <property type="entry name" value="Phosphorylase Kinase, domain 1"/>
    <property type="match status" value="1"/>
</dbReference>
<dbReference type="PROSITE" id="PS50011">
    <property type="entry name" value="PROTEIN_KINASE_DOM"/>
    <property type="match status" value="1"/>
</dbReference>
<dbReference type="GO" id="GO:0005524">
    <property type="term" value="F:ATP binding"/>
    <property type="evidence" value="ECO:0007669"/>
    <property type="project" value="UniProtKB-UniRule"/>
</dbReference>
<evidence type="ECO:0000313" key="9">
    <source>
        <dbReference type="Proteomes" id="UP000619486"/>
    </source>
</evidence>
<sequence>MLSPLTHDDPAGFGTYRLIARLGSGGMGTVYLARGATSRTVALKTMHARIATDPAFRTRFRLETDAARIIGGQHGAAVFDADPQAETPWLATEYVLGPPLDDAVGLCGPLPEASVRALGAALAGALAQLHSSDVVHRDLKPSNVMVTAYGPKVIDFGIARAAGDTHLTRTGAAAGTPAFMSPEQATGQEHTPAGDVFALAGVLVFAATGHGPFGGGQAADLLYRVRYSEPELSDVPPSLVPVLARCLAKDPAQRPTTAQLAAELHDGHGDFADHLPDPLLAEIARRATEVWQYQPYRLPAPADSALAPTAPDTPAVSRRRLLAVGGGSALGVAAVGFGTWTWAGRVRGKEPAAGPTASPSSSPTEPAEPKPEYTWQIAVGQPTGIDLTPALASVPFPLGDQVVLAIGNGFAGVHAATGVARWTTGEVEPNWQVTSDGTELYRVGEIKESVGNKGKPWPLLIESIDLSTGQPKRRVPLIGEYNGVVYEIQLICASGGVIYATAPGKERDKEMSYFDHAQSWWLTAIDSRTGKVRWKQSLPRRPDKSDRLHFLAGRVVGDRLVLLQETNKGEVRVVARNTRTGAPIWDKPFAGIKPEQVRERLTTDERHVYLGSGTLRALRLSDGGEAWKVPGRVVGPPAVKNGAVYAVQKGIGIVAVDAATGKVRWQEKGTQGARTDLVERPVVGTNYVYARDPSGLRAVDVGTHTTAKVYETAGTRFCAHEKAGQVISYGNRLLAAFPLQ</sequence>
<dbReference type="Proteomes" id="UP000619486">
    <property type="component" value="Unassembled WGS sequence"/>
</dbReference>
<dbReference type="RefSeq" id="WP_189201257.1">
    <property type="nucleotide sequence ID" value="NZ_BMQQ01000006.1"/>
</dbReference>
<dbReference type="InterPro" id="IPR002372">
    <property type="entry name" value="PQQ_rpt_dom"/>
</dbReference>
<dbReference type="GO" id="GO:0004674">
    <property type="term" value="F:protein serine/threonine kinase activity"/>
    <property type="evidence" value="ECO:0007669"/>
    <property type="project" value="TreeGrafter"/>
</dbReference>
<feature type="region of interest" description="Disordered" evidence="6">
    <location>
        <begin position="348"/>
        <end position="371"/>
    </location>
</feature>
<evidence type="ECO:0000256" key="6">
    <source>
        <dbReference type="SAM" id="MobiDB-lite"/>
    </source>
</evidence>
<dbReference type="SUPFAM" id="SSF50998">
    <property type="entry name" value="Quinoprotein alcohol dehydrogenase-like"/>
    <property type="match status" value="2"/>
</dbReference>
<keyword evidence="1" id="KW-0808">Transferase</keyword>
<dbReference type="PANTHER" id="PTHR43289:SF34">
    <property type="entry name" value="SERINE_THREONINE-PROTEIN KINASE YBDM-RELATED"/>
    <property type="match status" value="1"/>
</dbReference>
<dbReference type="Gene3D" id="1.10.510.10">
    <property type="entry name" value="Transferase(Phosphotransferase) domain 1"/>
    <property type="match status" value="1"/>
</dbReference>
<dbReference type="Pfam" id="PF00069">
    <property type="entry name" value="Pkinase"/>
    <property type="match status" value="1"/>
</dbReference>
<dbReference type="InterPro" id="IPR017441">
    <property type="entry name" value="Protein_kinase_ATP_BS"/>
</dbReference>
<dbReference type="InterPro" id="IPR000719">
    <property type="entry name" value="Prot_kinase_dom"/>
</dbReference>
<evidence type="ECO:0000256" key="2">
    <source>
        <dbReference type="ARBA" id="ARBA00022741"/>
    </source>
</evidence>
<dbReference type="InterPro" id="IPR008271">
    <property type="entry name" value="Ser/Thr_kinase_AS"/>
</dbReference>
<dbReference type="CDD" id="cd14014">
    <property type="entry name" value="STKc_PknB_like"/>
    <property type="match status" value="1"/>
</dbReference>
<dbReference type="InterPro" id="IPR011047">
    <property type="entry name" value="Quinoprotein_ADH-like_sf"/>
</dbReference>
<dbReference type="Pfam" id="PF13360">
    <property type="entry name" value="PQQ_2"/>
    <property type="match status" value="1"/>
</dbReference>
<dbReference type="InterPro" id="IPR018391">
    <property type="entry name" value="PQQ_b-propeller_rpt"/>
</dbReference>
<proteinExistence type="predicted"/>
<evidence type="ECO:0000256" key="1">
    <source>
        <dbReference type="ARBA" id="ARBA00022679"/>
    </source>
</evidence>
<dbReference type="InterPro" id="IPR011009">
    <property type="entry name" value="Kinase-like_dom_sf"/>
</dbReference>
<evidence type="ECO:0000313" key="8">
    <source>
        <dbReference type="EMBL" id="GGT27476.1"/>
    </source>
</evidence>
<dbReference type="SMART" id="SM00564">
    <property type="entry name" value="PQQ"/>
    <property type="match status" value="3"/>
</dbReference>
<dbReference type="PROSITE" id="PS00108">
    <property type="entry name" value="PROTEIN_KINASE_ST"/>
    <property type="match status" value="1"/>
</dbReference>
<keyword evidence="9" id="KW-1185">Reference proteome</keyword>
<dbReference type="SUPFAM" id="SSF56112">
    <property type="entry name" value="Protein kinase-like (PK-like)"/>
    <property type="match status" value="1"/>
</dbReference>
<feature type="binding site" evidence="5">
    <location>
        <position position="44"/>
    </location>
    <ligand>
        <name>ATP</name>
        <dbReference type="ChEBI" id="CHEBI:30616"/>
    </ligand>
</feature>
<feature type="compositionally biased region" description="Low complexity" evidence="6">
    <location>
        <begin position="351"/>
        <end position="365"/>
    </location>
</feature>
<keyword evidence="4 5" id="KW-0067">ATP-binding</keyword>
<name>A0A918H0R2_9ACTN</name>
<evidence type="ECO:0000256" key="3">
    <source>
        <dbReference type="ARBA" id="ARBA00022777"/>
    </source>
</evidence>
<feature type="domain" description="Protein kinase" evidence="7">
    <location>
        <begin position="16"/>
        <end position="271"/>
    </location>
</feature>
<accession>A0A918H0R2</accession>
<reference evidence="8" key="1">
    <citation type="journal article" date="2014" name="Int. J. Syst. Evol. Microbiol.">
        <title>Complete genome sequence of Corynebacterium casei LMG S-19264T (=DSM 44701T), isolated from a smear-ripened cheese.</title>
        <authorList>
            <consortium name="US DOE Joint Genome Institute (JGI-PGF)"/>
            <person name="Walter F."/>
            <person name="Albersmeier A."/>
            <person name="Kalinowski J."/>
            <person name="Ruckert C."/>
        </authorList>
    </citation>
    <scope>NUCLEOTIDE SEQUENCE</scope>
    <source>
        <strain evidence="8">JCM 3172</strain>
    </source>
</reference>
<dbReference type="EMBL" id="BMQQ01000006">
    <property type="protein sequence ID" value="GGT27476.1"/>
    <property type="molecule type" value="Genomic_DNA"/>
</dbReference>
<dbReference type="PROSITE" id="PS00107">
    <property type="entry name" value="PROTEIN_KINASE_ATP"/>
    <property type="match status" value="1"/>
</dbReference>